<dbReference type="CDD" id="cd06661">
    <property type="entry name" value="GGCT_like"/>
    <property type="match status" value="1"/>
</dbReference>
<evidence type="ECO:0000256" key="1">
    <source>
        <dbReference type="ARBA" id="ARBA00009662"/>
    </source>
</evidence>
<accession>A0ABR1E497</accession>
<proteinExistence type="inferred from homology"/>
<name>A0ABR1E497_NECAM</name>
<organism evidence="5 6">
    <name type="scientific">Necator americanus</name>
    <name type="common">Human hookworm</name>
    <dbReference type="NCBI Taxonomy" id="51031"/>
    <lineage>
        <taxon>Eukaryota</taxon>
        <taxon>Metazoa</taxon>
        <taxon>Ecdysozoa</taxon>
        <taxon>Nematoda</taxon>
        <taxon>Chromadorea</taxon>
        <taxon>Rhabditida</taxon>
        <taxon>Rhabditina</taxon>
        <taxon>Rhabditomorpha</taxon>
        <taxon>Strongyloidea</taxon>
        <taxon>Ancylostomatidae</taxon>
        <taxon>Bunostominae</taxon>
        <taxon>Necator</taxon>
    </lineage>
</organism>
<dbReference type="PANTHER" id="PTHR12192">
    <property type="entry name" value="CATION TRANSPORT PROTEIN CHAC-RELATED"/>
    <property type="match status" value="1"/>
</dbReference>
<gene>
    <name evidence="5" type="primary">Necator_chrV.g19563</name>
    <name evidence="5" type="ORF">RB195_014771</name>
</gene>
<keyword evidence="3" id="KW-0456">Lyase</keyword>
<evidence type="ECO:0000256" key="3">
    <source>
        <dbReference type="ARBA" id="ARBA00023239"/>
    </source>
</evidence>
<protein>
    <recommendedName>
        <fullName evidence="2">glutathione-specific gamma-glutamylcyclotransferase</fullName>
        <ecNumber evidence="2">4.3.2.7</ecNumber>
    </recommendedName>
</protein>
<sequence length="316" mass="34951">MICTINIKILLVFVLINDVAPQFGSLMIPPYGMYPYAGMGMPLINPLGMPMLGAGGIDPITGAISGALMGAAAGLAGLIDGSVAFLSLAPYTHSLENVGRRVVSTSLEKSSNQGRFNTDSKLCNNMEIEASTSKDYAYFFGYGSLIWNPGFTYHHKEKGYANGFARRMYQGNTYHRGNTQQPGRVATLVEDEDSFTTGVVFEVRGKESIRQAFVHLWEREINNGYNFVEITVELADSGDVINAWTCIAGLDNEFYLGDADLEQMAGEIRRAKGCAGPNFEYVLKLAEHVRLLFPEDRDEHLFELENRIRRLVTVYA</sequence>
<evidence type="ECO:0000313" key="5">
    <source>
        <dbReference type="EMBL" id="KAK6756551.1"/>
    </source>
</evidence>
<comment type="catalytic activity">
    <reaction evidence="4">
        <text>glutathione = L-cysteinylglycine + 5-oxo-L-proline</text>
        <dbReference type="Rhea" id="RHEA:47724"/>
        <dbReference type="ChEBI" id="CHEBI:57925"/>
        <dbReference type="ChEBI" id="CHEBI:58402"/>
        <dbReference type="ChEBI" id="CHEBI:61694"/>
        <dbReference type="EC" id="4.3.2.7"/>
    </reaction>
</comment>
<keyword evidence="6" id="KW-1185">Reference proteome</keyword>
<evidence type="ECO:0000313" key="6">
    <source>
        <dbReference type="Proteomes" id="UP001303046"/>
    </source>
</evidence>
<dbReference type="EC" id="4.3.2.7" evidence="2"/>
<dbReference type="Pfam" id="PF04752">
    <property type="entry name" value="ChaC"/>
    <property type="match status" value="1"/>
</dbReference>
<evidence type="ECO:0000256" key="4">
    <source>
        <dbReference type="ARBA" id="ARBA00048073"/>
    </source>
</evidence>
<dbReference type="PANTHER" id="PTHR12192:SF26">
    <property type="entry name" value="GLUTATHIONE-SPECIFIC GAMMA-GLUTAMYLCYCLOTRANSFERASE 1"/>
    <property type="match status" value="1"/>
</dbReference>
<dbReference type="InterPro" id="IPR006840">
    <property type="entry name" value="ChaC"/>
</dbReference>
<comment type="caution">
    <text evidence="5">The sequence shown here is derived from an EMBL/GenBank/DDBJ whole genome shotgun (WGS) entry which is preliminary data.</text>
</comment>
<dbReference type="InterPro" id="IPR036568">
    <property type="entry name" value="GGCT-like_sf"/>
</dbReference>
<comment type="similarity">
    <text evidence="1">Belongs to the gamma-glutamylcyclotransferase family. ChaC subfamily.</text>
</comment>
<dbReference type="SUPFAM" id="SSF110857">
    <property type="entry name" value="Gamma-glutamyl cyclotransferase-like"/>
    <property type="match status" value="1"/>
</dbReference>
<evidence type="ECO:0000256" key="2">
    <source>
        <dbReference type="ARBA" id="ARBA00012344"/>
    </source>
</evidence>
<dbReference type="InterPro" id="IPR013024">
    <property type="entry name" value="GGCT-like"/>
</dbReference>
<dbReference type="Proteomes" id="UP001303046">
    <property type="component" value="Unassembled WGS sequence"/>
</dbReference>
<dbReference type="EMBL" id="JAVFWL010000005">
    <property type="protein sequence ID" value="KAK6756551.1"/>
    <property type="molecule type" value="Genomic_DNA"/>
</dbReference>
<dbReference type="Gene3D" id="3.10.490.10">
    <property type="entry name" value="Gamma-glutamyl cyclotransferase-like"/>
    <property type="match status" value="1"/>
</dbReference>
<reference evidence="5 6" key="1">
    <citation type="submission" date="2023-08" db="EMBL/GenBank/DDBJ databases">
        <title>A Necator americanus chromosomal reference genome.</title>
        <authorList>
            <person name="Ilik V."/>
            <person name="Petrzelkova K.J."/>
            <person name="Pardy F."/>
            <person name="Fuh T."/>
            <person name="Niatou-Singa F.S."/>
            <person name="Gouil Q."/>
            <person name="Baker L."/>
            <person name="Ritchie M.E."/>
            <person name="Jex A.R."/>
            <person name="Gazzola D."/>
            <person name="Li H."/>
            <person name="Toshio Fujiwara R."/>
            <person name="Zhan B."/>
            <person name="Aroian R.V."/>
            <person name="Pafco B."/>
            <person name="Schwarz E.M."/>
        </authorList>
    </citation>
    <scope>NUCLEOTIDE SEQUENCE [LARGE SCALE GENOMIC DNA]</scope>
    <source>
        <strain evidence="5 6">Aroian</strain>
        <tissue evidence="5">Whole animal</tissue>
    </source>
</reference>